<proteinExistence type="inferred from homology"/>
<evidence type="ECO:0000256" key="10">
    <source>
        <dbReference type="SAM" id="Phobius"/>
    </source>
</evidence>
<keyword evidence="4 10" id="KW-1133">Transmembrane helix</keyword>
<dbReference type="Proteomes" id="UP000694404">
    <property type="component" value="Unplaced"/>
</dbReference>
<dbReference type="Ensembl" id="ENSCABT00000024807.1">
    <property type="protein sequence ID" value="ENSCABP00000022642.1"/>
    <property type="gene ID" value="ENSCABG00000016681.1"/>
</dbReference>
<reference evidence="11" key="2">
    <citation type="submission" date="2025-09" db="UniProtKB">
        <authorList>
            <consortium name="Ensembl"/>
        </authorList>
    </citation>
    <scope>IDENTIFICATION</scope>
</reference>
<keyword evidence="3 9" id="KW-0812">Transmembrane</keyword>
<dbReference type="InterPro" id="IPR052477">
    <property type="entry name" value="Orphan_GPCR1"/>
</dbReference>
<reference evidence="11" key="1">
    <citation type="submission" date="2025-08" db="UniProtKB">
        <authorList>
            <consortium name="Ensembl"/>
        </authorList>
    </citation>
    <scope>IDENTIFICATION</scope>
</reference>
<dbReference type="PANTHER" id="PTHR46272:SF5">
    <property type="entry name" value="G-PROTEIN COUPLED RECEPTORS FAMILY 1 PROFILE DOMAIN-CONTAINING PROTEIN"/>
    <property type="match status" value="1"/>
</dbReference>
<feature type="transmembrane region" description="Helical" evidence="10">
    <location>
        <begin position="224"/>
        <end position="244"/>
    </location>
</feature>
<protein>
    <recommendedName>
        <fullName evidence="13">G-protein coupled receptors family 1 profile domain-containing protein</fullName>
    </recommendedName>
</protein>
<comment type="similarity">
    <text evidence="9">Belongs to the G-protein coupled receptor 1 family.</text>
</comment>
<evidence type="ECO:0000256" key="7">
    <source>
        <dbReference type="ARBA" id="ARBA00023170"/>
    </source>
</evidence>
<name>A0A8C0HK98_CHEAB</name>
<dbReference type="SUPFAM" id="SSF81321">
    <property type="entry name" value="Family A G protein-coupled receptor-like"/>
    <property type="match status" value="1"/>
</dbReference>
<evidence type="ECO:0008006" key="13">
    <source>
        <dbReference type="Google" id="ProtNLM"/>
    </source>
</evidence>
<dbReference type="GeneTree" id="ENSGT00940000170563"/>
<evidence type="ECO:0000256" key="1">
    <source>
        <dbReference type="ARBA" id="ARBA00004651"/>
    </source>
</evidence>
<feature type="transmembrane region" description="Helical" evidence="10">
    <location>
        <begin position="284"/>
        <end position="306"/>
    </location>
</feature>
<keyword evidence="12" id="KW-1185">Reference proteome</keyword>
<keyword evidence="8 9" id="KW-0807">Transducer</keyword>
<dbReference type="AlphaFoldDB" id="A0A8C0HK98"/>
<evidence type="ECO:0000313" key="11">
    <source>
        <dbReference type="Ensembl" id="ENSCABP00000022642.1"/>
    </source>
</evidence>
<sequence length="387" mass="43645">MLGPAGRSGVDALFRSASPGLYWPRPHPVLSQYRPGHKASKNRLFALKPSKWLTYFLLCCCLREKLLYGFGPQLLRIPGHEWLVMLPLGEASSLSLLPAAMPTLGPRPCHHSCPPPTARCIPPPLPPSTPVRDCLISASSRYHLMAMSLADTVVLILIVLIEMILKCYSTELFWYRDPWCTLRDVFNYGAVNASVWLVVSFTVERFVTINTFKLKAKLCSPRRTLYTIALVNICSYLVAIPYYWSNRSERVNGTGLTLRQIILRLHRVNSGAQFRYQKKKSICLLVTVSMMFAYLGATRFVTQIILRTCHYDIERQDYSKAINIAVDLGTMLELINSAVNMYLYACTQTAFRRELVHCLKALLFPYKAQRMAAPLCGTPGLPDSSVS</sequence>
<feature type="transmembrane region" description="Helical" evidence="10">
    <location>
        <begin position="142"/>
        <end position="165"/>
    </location>
</feature>
<dbReference type="PANTHER" id="PTHR46272">
    <property type="entry name" value="G_PROTEIN_RECEP_F1_2 DOMAIN-CONTAINING PROTEIN"/>
    <property type="match status" value="1"/>
</dbReference>
<evidence type="ECO:0000313" key="12">
    <source>
        <dbReference type="Proteomes" id="UP000694404"/>
    </source>
</evidence>
<feature type="transmembrane region" description="Helical" evidence="10">
    <location>
        <begin position="185"/>
        <end position="203"/>
    </location>
</feature>
<keyword evidence="2" id="KW-1003">Cell membrane</keyword>
<dbReference type="PROSITE" id="PS00237">
    <property type="entry name" value="G_PROTEIN_RECEP_F1_1"/>
    <property type="match status" value="1"/>
</dbReference>
<evidence type="ECO:0000256" key="2">
    <source>
        <dbReference type="ARBA" id="ARBA00022475"/>
    </source>
</evidence>
<accession>A0A8C0HK98</accession>
<evidence type="ECO:0000256" key="9">
    <source>
        <dbReference type="RuleBase" id="RU000688"/>
    </source>
</evidence>
<keyword evidence="6 10" id="KW-0472">Membrane</keyword>
<keyword evidence="7 9" id="KW-0675">Receptor</keyword>
<evidence type="ECO:0000256" key="8">
    <source>
        <dbReference type="ARBA" id="ARBA00023224"/>
    </source>
</evidence>
<evidence type="ECO:0000256" key="6">
    <source>
        <dbReference type="ARBA" id="ARBA00023136"/>
    </source>
</evidence>
<dbReference type="GO" id="GO:0005886">
    <property type="term" value="C:plasma membrane"/>
    <property type="evidence" value="ECO:0007669"/>
    <property type="project" value="UniProtKB-SubCell"/>
</dbReference>
<dbReference type="PRINTS" id="PR00237">
    <property type="entry name" value="GPCRRHODOPSN"/>
</dbReference>
<dbReference type="GO" id="GO:0004930">
    <property type="term" value="F:G protein-coupled receptor activity"/>
    <property type="evidence" value="ECO:0007669"/>
    <property type="project" value="UniProtKB-KW"/>
</dbReference>
<comment type="subcellular location">
    <subcellularLocation>
        <location evidence="1">Cell membrane</location>
        <topology evidence="1">Multi-pass membrane protein</topology>
    </subcellularLocation>
</comment>
<evidence type="ECO:0000256" key="4">
    <source>
        <dbReference type="ARBA" id="ARBA00022989"/>
    </source>
</evidence>
<dbReference type="Gene3D" id="1.20.1070.10">
    <property type="entry name" value="Rhodopsin 7-helix transmembrane proteins"/>
    <property type="match status" value="2"/>
</dbReference>
<keyword evidence="5 9" id="KW-0297">G-protein coupled receptor</keyword>
<dbReference type="InterPro" id="IPR000276">
    <property type="entry name" value="GPCR_Rhodpsn"/>
</dbReference>
<evidence type="ECO:0000256" key="5">
    <source>
        <dbReference type="ARBA" id="ARBA00023040"/>
    </source>
</evidence>
<organism evidence="11 12">
    <name type="scientific">Chelonoidis abingdonii</name>
    <name type="common">Abingdon island giant tortoise</name>
    <name type="synonym">Testudo abingdonii</name>
    <dbReference type="NCBI Taxonomy" id="106734"/>
    <lineage>
        <taxon>Eukaryota</taxon>
        <taxon>Metazoa</taxon>
        <taxon>Chordata</taxon>
        <taxon>Craniata</taxon>
        <taxon>Vertebrata</taxon>
        <taxon>Euteleostomi</taxon>
        <taxon>Archelosauria</taxon>
        <taxon>Testudinata</taxon>
        <taxon>Testudines</taxon>
        <taxon>Cryptodira</taxon>
        <taxon>Durocryptodira</taxon>
        <taxon>Testudinoidea</taxon>
        <taxon>Testudinidae</taxon>
        <taxon>Chelonoidis</taxon>
    </lineage>
</organism>
<evidence type="ECO:0000256" key="3">
    <source>
        <dbReference type="ARBA" id="ARBA00022692"/>
    </source>
</evidence>